<sequence length="109" mass="12087">MSITTAVIFNSINQSQPQWPSPSKADSIGSAGDKTAFETAYRFIHGKHSGNFYLKCGMTVFCFGSIIYMGVQLFTEVYYYINGVEKCEDPYRTIASFALMHLVGVSMAT</sequence>
<feature type="transmembrane region" description="Helical" evidence="1">
    <location>
        <begin position="52"/>
        <end position="71"/>
    </location>
</feature>
<protein>
    <submittedName>
        <fullName evidence="3">Uncharacterized protein</fullName>
    </submittedName>
</protein>
<evidence type="ECO:0000313" key="2">
    <source>
        <dbReference type="EMBL" id="CAD7650688.1"/>
    </source>
</evidence>
<keyword evidence="1" id="KW-0472">Membrane</keyword>
<dbReference type="EMBL" id="OC909230">
    <property type="protein sequence ID" value="CAD7650939.1"/>
    <property type="molecule type" value="Genomic_DNA"/>
</dbReference>
<keyword evidence="4" id="KW-1185">Reference proteome</keyword>
<keyword evidence="1" id="KW-0812">Transmembrane</keyword>
<keyword evidence="1" id="KW-1133">Transmembrane helix</keyword>
<evidence type="ECO:0000313" key="3">
    <source>
        <dbReference type="EMBL" id="CAD7650939.1"/>
    </source>
</evidence>
<accession>A0A7R9QLX1</accession>
<evidence type="ECO:0000256" key="1">
    <source>
        <dbReference type="SAM" id="Phobius"/>
    </source>
</evidence>
<proteinExistence type="predicted"/>
<reference evidence="3" key="1">
    <citation type="submission" date="2020-11" db="EMBL/GenBank/DDBJ databases">
        <authorList>
            <person name="Tran Van P."/>
        </authorList>
    </citation>
    <scope>NUCLEOTIDE SEQUENCE</scope>
</reference>
<name>A0A7R9QLX1_9ACAR</name>
<evidence type="ECO:0000313" key="4">
    <source>
        <dbReference type="Proteomes" id="UP000759131"/>
    </source>
</evidence>
<feature type="non-terminal residue" evidence="3">
    <location>
        <position position="1"/>
    </location>
</feature>
<organism evidence="3">
    <name type="scientific">Medioppia subpectinata</name>
    <dbReference type="NCBI Taxonomy" id="1979941"/>
    <lineage>
        <taxon>Eukaryota</taxon>
        <taxon>Metazoa</taxon>
        <taxon>Ecdysozoa</taxon>
        <taxon>Arthropoda</taxon>
        <taxon>Chelicerata</taxon>
        <taxon>Arachnida</taxon>
        <taxon>Acari</taxon>
        <taxon>Acariformes</taxon>
        <taxon>Sarcoptiformes</taxon>
        <taxon>Oribatida</taxon>
        <taxon>Brachypylina</taxon>
        <taxon>Oppioidea</taxon>
        <taxon>Oppiidae</taxon>
        <taxon>Medioppia</taxon>
    </lineage>
</organism>
<dbReference type="OrthoDB" id="6429739at2759"/>
<dbReference type="EMBL" id="OC907869">
    <property type="protein sequence ID" value="CAD7650688.1"/>
    <property type="molecule type" value="Genomic_DNA"/>
</dbReference>
<dbReference type="EMBL" id="CAJPIZ010053294">
    <property type="protein sequence ID" value="CAG2123034.1"/>
    <property type="molecule type" value="Genomic_DNA"/>
</dbReference>
<dbReference type="EMBL" id="CAJPIZ010054655">
    <property type="protein sequence ID" value="CAG2123156.1"/>
    <property type="molecule type" value="Genomic_DNA"/>
</dbReference>
<dbReference type="Proteomes" id="UP000759131">
    <property type="component" value="Unassembled WGS sequence"/>
</dbReference>
<gene>
    <name evidence="2" type="ORF">OSB1V03_LOCUS22979</name>
    <name evidence="3" type="ORF">OSB1V03_LOCUS23101</name>
</gene>
<dbReference type="AlphaFoldDB" id="A0A7R9QLX1"/>